<evidence type="ECO:0000313" key="5">
    <source>
        <dbReference type="Proteomes" id="UP000052978"/>
    </source>
</evidence>
<dbReference type="Pfam" id="PF00595">
    <property type="entry name" value="PDZ"/>
    <property type="match status" value="1"/>
</dbReference>
<feature type="region of interest" description="Disordered" evidence="2">
    <location>
        <begin position="219"/>
        <end position="239"/>
    </location>
</feature>
<keyword evidence="1" id="KW-0175">Coiled coil</keyword>
<name>S7N5B6_MYOBR</name>
<feature type="region of interest" description="Disordered" evidence="2">
    <location>
        <begin position="314"/>
        <end position="336"/>
    </location>
</feature>
<evidence type="ECO:0000256" key="2">
    <source>
        <dbReference type="SAM" id="MobiDB-lite"/>
    </source>
</evidence>
<dbReference type="CDD" id="cd23059">
    <property type="entry name" value="PDZ3_Par3-like"/>
    <property type="match status" value="1"/>
</dbReference>
<reference evidence="4 5" key="1">
    <citation type="journal article" date="2013" name="Nat. Commun.">
        <title>Genome analysis reveals insights into physiology and longevity of the Brandt's bat Myotis brandtii.</title>
        <authorList>
            <person name="Seim I."/>
            <person name="Fang X."/>
            <person name="Xiong Z."/>
            <person name="Lobanov A.V."/>
            <person name="Huang Z."/>
            <person name="Ma S."/>
            <person name="Feng Y."/>
            <person name="Turanov A.A."/>
            <person name="Zhu Y."/>
            <person name="Lenz T.L."/>
            <person name="Gerashchenko M.V."/>
            <person name="Fan D."/>
            <person name="Hee Yim S."/>
            <person name="Yao X."/>
            <person name="Jordan D."/>
            <person name="Xiong Y."/>
            <person name="Ma Y."/>
            <person name="Lyapunov A.N."/>
            <person name="Chen G."/>
            <person name="Kulakova O.I."/>
            <person name="Sun Y."/>
            <person name="Lee S.G."/>
            <person name="Bronson R.T."/>
            <person name="Moskalev A.A."/>
            <person name="Sunyaev S.R."/>
            <person name="Zhang G."/>
            <person name="Krogh A."/>
            <person name="Wang J."/>
            <person name="Gladyshev V.N."/>
        </authorList>
    </citation>
    <scope>NUCLEOTIDE SEQUENCE [LARGE SCALE GENOMIC DNA]</scope>
</reference>
<dbReference type="GO" id="GO:0007155">
    <property type="term" value="P:cell adhesion"/>
    <property type="evidence" value="ECO:0007669"/>
    <property type="project" value="TreeGrafter"/>
</dbReference>
<feature type="compositionally biased region" description="Basic and acidic residues" evidence="2">
    <location>
        <begin position="377"/>
        <end position="387"/>
    </location>
</feature>
<dbReference type="GO" id="GO:0035091">
    <property type="term" value="F:phosphatidylinositol binding"/>
    <property type="evidence" value="ECO:0007669"/>
    <property type="project" value="TreeGrafter"/>
</dbReference>
<dbReference type="PANTHER" id="PTHR16484">
    <property type="entry name" value="PARTITIONING DEFECTIVE 3 RELATED"/>
    <property type="match status" value="1"/>
</dbReference>
<dbReference type="GO" id="GO:0005938">
    <property type="term" value="C:cell cortex"/>
    <property type="evidence" value="ECO:0007669"/>
    <property type="project" value="TreeGrafter"/>
</dbReference>
<dbReference type="eggNOG" id="KOG3528">
    <property type="taxonomic scope" value="Eukaryota"/>
</dbReference>
<organism evidence="4 5">
    <name type="scientific">Myotis brandtii</name>
    <name type="common">Brandt's bat</name>
    <dbReference type="NCBI Taxonomy" id="109478"/>
    <lineage>
        <taxon>Eukaryota</taxon>
        <taxon>Metazoa</taxon>
        <taxon>Chordata</taxon>
        <taxon>Craniata</taxon>
        <taxon>Vertebrata</taxon>
        <taxon>Euteleostomi</taxon>
        <taxon>Mammalia</taxon>
        <taxon>Eutheria</taxon>
        <taxon>Laurasiatheria</taxon>
        <taxon>Chiroptera</taxon>
        <taxon>Yangochiroptera</taxon>
        <taxon>Vespertilionidae</taxon>
        <taxon>Myotis</taxon>
    </lineage>
</organism>
<dbReference type="PROSITE" id="PS50106">
    <property type="entry name" value="PDZ"/>
    <property type="match status" value="1"/>
</dbReference>
<dbReference type="AlphaFoldDB" id="S7N5B6"/>
<feature type="coiled-coil region" evidence="1">
    <location>
        <begin position="498"/>
        <end position="525"/>
    </location>
</feature>
<keyword evidence="5" id="KW-1185">Reference proteome</keyword>
<evidence type="ECO:0000256" key="1">
    <source>
        <dbReference type="SAM" id="Coils"/>
    </source>
</evidence>
<dbReference type="GO" id="GO:0008104">
    <property type="term" value="P:intracellular protein localization"/>
    <property type="evidence" value="ECO:0007669"/>
    <property type="project" value="TreeGrafter"/>
</dbReference>
<dbReference type="SMART" id="SM00228">
    <property type="entry name" value="PDZ"/>
    <property type="match status" value="1"/>
</dbReference>
<dbReference type="FunFam" id="2.30.42.10:FF:000078">
    <property type="entry name" value="Partitioning defective 3 homolog B"/>
    <property type="match status" value="1"/>
</dbReference>
<dbReference type="GO" id="GO:0045197">
    <property type="term" value="P:establishment or maintenance of epithelial cell apical/basal polarity"/>
    <property type="evidence" value="ECO:0007669"/>
    <property type="project" value="TreeGrafter"/>
</dbReference>
<dbReference type="GO" id="GO:0000226">
    <property type="term" value="P:microtubule cytoskeleton organization"/>
    <property type="evidence" value="ECO:0007669"/>
    <property type="project" value="TreeGrafter"/>
</dbReference>
<dbReference type="InterPro" id="IPR036034">
    <property type="entry name" value="PDZ_sf"/>
</dbReference>
<sequence length="653" mass="73008">MFIMWLEMLSLKRNSSLPHWEKADEEDVVLTPDGTREFLTFEVPLNDSGSAGLGVSVKGNRSKENHADLGIFVKSIINGGAASKDGRLRVNDQLIAVNGESLLGKTNQDAMETLRRSMSTEGNKRGMIQLIVARRISKCSELKSPGSPSAPELPIETVLDDRERRISHSLYSGIERLDESPTRNAALSRIMGKYQLSPTVNMPQDDTVIIEDDRVPVLPPHLSDQSSSSSHDDVGFVTTDPGPWAKAAISDSADCSLSPDVDPVLAFQREGFGRQSMSEKRTKQFSDASQLDIVKTRKSKSMDLGIADETKLSTVDDQKAGSPSRDVGPSLGLKKSSSLESLQTAVAEVTLNGDIPFHRPRPRIIRGRGCNESFRAAIDKSYDKPTVDDDDEGMETLEEDTEESSRSGRESVSTASDQPSYSLERQMNGNQEKGDKINRRKDKTGKEKKKDRDKEKDKMKAKKGMLKGLGDMFRFGKHRKDDKIEKMSKIKIQDSLTSEEERIRMKQEQERIQAKTREFRERQARERDYAEIQDFHRTLGCDDELMYGGISSYEGSMALNARPQSPREGHMMDALYAQVKKSRNSKPSPVDSTHTCCRRRPHSNRLPVPELPLTLTASARRWPRLLRANSGCERQLLAPIAPQGFSNPPFPEK</sequence>
<dbReference type="Gene3D" id="2.30.42.10">
    <property type="match status" value="1"/>
</dbReference>
<dbReference type="SUPFAM" id="SSF50156">
    <property type="entry name" value="PDZ domain-like"/>
    <property type="match status" value="1"/>
</dbReference>
<dbReference type="GO" id="GO:0005912">
    <property type="term" value="C:adherens junction"/>
    <property type="evidence" value="ECO:0007669"/>
    <property type="project" value="TreeGrafter"/>
</dbReference>
<feature type="region of interest" description="Disordered" evidence="2">
    <location>
        <begin position="580"/>
        <end position="610"/>
    </location>
</feature>
<feature type="compositionally biased region" description="Acidic residues" evidence="2">
    <location>
        <begin position="388"/>
        <end position="402"/>
    </location>
</feature>
<feature type="domain" description="PDZ" evidence="3">
    <location>
        <begin position="42"/>
        <end position="117"/>
    </location>
</feature>
<dbReference type="EMBL" id="KE163473">
    <property type="protein sequence ID" value="EPQ12191.1"/>
    <property type="molecule type" value="Genomic_DNA"/>
</dbReference>
<dbReference type="GO" id="GO:0016324">
    <property type="term" value="C:apical plasma membrane"/>
    <property type="evidence" value="ECO:0007669"/>
    <property type="project" value="TreeGrafter"/>
</dbReference>
<accession>S7N5B6</accession>
<feature type="compositionally biased region" description="Polar residues" evidence="2">
    <location>
        <begin position="585"/>
        <end position="595"/>
    </location>
</feature>
<gene>
    <name evidence="4" type="ORF">D623_10016022</name>
</gene>
<dbReference type="PANTHER" id="PTHR16484:SF10">
    <property type="entry name" value="PARTITIONING DEFECTIVE 3 HOMOLOG"/>
    <property type="match status" value="1"/>
</dbReference>
<dbReference type="Proteomes" id="UP000052978">
    <property type="component" value="Unassembled WGS sequence"/>
</dbReference>
<evidence type="ECO:0000313" key="4">
    <source>
        <dbReference type="EMBL" id="EPQ12191.1"/>
    </source>
</evidence>
<proteinExistence type="predicted"/>
<dbReference type="GO" id="GO:0043296">
    <property type="term" value="C:apical junction complex"/>
    <property type="evidence" value="ECO:0007669"/>
    <property type="project" value="TreeGrafter"/>
</dbReference>
<evidence type="ECO:0000259" key="3">
    <source>
        <dbReference type="PROSITE" id="PS50106"/>
    </source>
</evidence>
<dbReference type="InterPro" id="IPR052213">
    <property type="entry name" value="PAR3"/>
</dbReference>
<feature type="region of interest" description="Disordered" evidence="2">
    <location>
        <begin position="376"/>
        <end position="474"/>
    </location>
</feature>
<dbReference type="GO" id="GO:0051660">
    <property type="term" value="P:establishment of centrosome localization"/>
    <property type="evidence" value="ECO:0007669"/>
    <property type="project" value="TreeGrafter"/>
</dbReference>
<protein>
    <submittedName>
        <fullName evidence="4">Partitioning defective 3 like protein</fullName>
    </submittedName>
</protein>
<feature type="compositionally biased region" description="Polar residues" evidence="2">
    <location>
        <begin position="417"/>
        <end position="431"/>
    </location>
</feature>
<feature type="compositionally biased region" description="Basic and acidic residues" evidence="2">
    <location>
        <begin position="444"/>
        <end position="458"/>
    </location>
</feature>
<dbReference type="InterPro" id="IPR001478">
    <property type="entry name" value="PDZ"/>
</dbReference>
<dbReference type="GO" id="GO:0030010">
    <property type="term" value="P:establishment of cell polarity"/>
    <property type="evidence" value="ECO:0007669"/>
    <property type="project" value="TreeGrafter"/>
</dbReference>